<dbReference type="AlphaFoldDB" id="A0A261XX69"/>
<protein>
    <submittedName>
        <fullName evidence="2">Uncharacterized protein</fullName>
    </submittedName>
</protein>
<organism evidence="2 3">
    <name type="scientific">Bifiguratus adelaidae</name>
    <dbReference type="NCBI Taxonomy" id="1938954"/>
    <lineage>
        <taxon>Eukaryota</taxon>
        <taxon>Fungi</taxon>
        <taxon>Fungi incertae sedis</taxon>
        <taxon>Mucoromycota</taxon>
        <taxon>Mucoromycotina</taxon>
        <taxon>Endogonomycetes</taxon>
        <taxon>Endogonales</taxon>
        <taxon>Endogonales incertae sedis</taxon>
        <taxon>Bifiguratus</taxon>
    </lineage>
</organism>
<accession>A0A261XX69</accession>
<reference evidence="2 3" key="1">
    <citation type="journal article" date="2017" name="Mycologia">
        <title>Bifiguratus adelaidae, gen. et sp. nov., a new member of Mucoromycotina in endophytic and soil-dwelling habitats.</title>
        <authorList>
            <person name="Torres-Cruz T.J."/>
            <person name="Billingsley Tobias T.L."/>
            <person name="Almatruk M."/>
            <person name="Hesse C."/>
            <person name="Kuske C.R."/>
            <person name="Desiro A."/>
            <person name="Benucci G.M."/>
            <person name="Bonito G."/>
            <person name="Stajich J.E."/>
            <person name="Dunlap C."/>
            <person name="Arnold A.E."/>
            <person name="Porras-Alfaro A."/>
        </authorList>
    </citation>
    <scope>NUCLEOTIDE SEQUENCE [LARGE SCALE GENOMIC DNA]</scope>
    <source>
        <strain evidence="2 3">AZ0501</strain>
    </source>
</reference>
<sequence length="87" mass="8800">MKAEDVNSVIQTGMMAQTSFSQSSISASTTLFHSAVTSNSGGATLTQTSATKPIGSASATTTPSTAAILQKPLLSLLSVLIVALALW</sequence>
<keyword evidence="3" id="KW-1185">Reference proteome</keyword>
<name>A0A261XX69_9FUNG</name>
<comment type="caution">
    <text evidence="2">The sequence shown here is derived from an EMBL/GenBank/DDBJ whole genome shotgun (WGS) entry which is preliminary data.</text>
</comment>
<evidence type="ECO:0000313" key="2">
    <source>
        <dbReference type="EMBL" id="OZJ02966.1"/>
    </source>
</evidence>
<dbReference type="EMBL" id="MVBO01000113">
    <property type="protein sequence ID" value="OZJ02966.1"/>
    <property type="molecule type" value="Genomic_DNA"/>
</dbReference>
<feature type="compositionally biased region" description="Polar residues" evidence="1">
    <location>
        <begin position="37"/>
        <end position="51"/>
    </location>
</feature>
<evidence type="ECO:0000313" key="3">
    <source>
        <dbReference type="Proteomes" id="UP000242875"/>
    </source>
</evidence>
<feature type="region of interest" description="Disordered" evidence="1">
    <location>
        <begin position="37"/>
        <end position="60"/>
    </location>
</feature>
<proteinExistence type="predicted"/>
<dbReference type="Proteomes" id="UP000242875">
    <property type="component" value="Unassembled WGS sequence"/>
</dbReference>
<evidence type="ECO:0000256" key="1">
    <source>
        <dbReference type="SAM" id="MobiDB-lite"/>
    </source>
</evidence>
<gene>
    <name evidence="2" type="ORF">BZG36_04516</name>
</gene>